<accession>A0A1Y6B959</accession>
<evidence type="ECO:0000313" key="13">
    <source>
        <dbReference type="Proteomes" id="UP000192920"/>
    </source>
</evidence>
<evidence type="ECO:0000256" key="10">
    <source>
        <dbReference type="SAM" id="SignalP"/>
    </source>
</evidence>
<keyword evidence="7 9" id="KW-0573">Peptidoglycan synthesis</keyword>
<evidence type="ECO:0000256" key="3">
    <source>
        <dbReference type="ARBA" id="ARBA00022676"/>
    </source>
</evidence>
<comment type="pathway">
    <text evidence="1 9">Cell wall biogenesis; peptidoglycan biosynthesis.</text>
</comment>
<sequence length="219" mass="24055">MSRLKLVAAAGLALASALLQAAEGENTPPLPAEASLILAQQTAGPLLPTHPNPQQYGKPWIVVGVKSQSLTFYDGWGLMQHRYSVSTARNGVGELANSFMTPRGWHRVCEKIGDGAEENTIIFRRQITQWKYTPTLHAQYPEKDWILTRILWLCGMEPGKNQGGDVDSYDRAIYIHGAGEHVAFGTPTSLGCVRMRNPDVVELFQQAELGTDVLIDENG</sequence>
<dbReference type="GO" id="GO:0071555">
    <property type="term" value="P:cell wall organization"/>
    <property type="evidence" value="ECO:0007669"/>
    <property type="project" value="UniProtKB-UniRule"/>
</dbReference>
<evidence type="ECO:0000256" key="4">
    <source>
        <dbReference type="ARBA" id="ARBA00022679"/>
    </source>
</evidence>
<evidence type="ECO:0000256" key="1">
    <source>
        <dbReference type="ARBA" id="ARBA00004752"/>
    </source>
</evidence>
<keyword evidence="8 9" id="KW-0961">Cell wall biogenesis/degradation</keyword>
<evidence type="ECO:0000313" key="12">
    <source>
        <dbReference type="EMBL" id="SME99466.1"/>
    </source>
</evidence>
<dbReference type="EMBL" id="FXAG01000002">
    <property type="protein sequence ID" value="SME99466.1"/>
    <property type="molecule type" value="Genomic_DNA"/>
</dbReference>
<dbReference type="GO" id="GO:0016757">
    <property type="term" value="F:glycosyltransferase activity"/>
    <property type="evidence" value="ECO:0007669"/>
    <property type="project" value="UniProtKB-KW"/>
</dbReference>
<evidence type="ECO:0000256" key="7">
    <source>
        <dbReference type="ARBA" id="ARBA00022984"/>
    </source>
</evidence>
<dbReference type="InterPro" id="IPR005490">
    <property type="entry name" value="LD_TPept_cat_dom"/>
</dbReference>
<comment type="similarity">
    <text evidence="2">Belongs to the YkuD family.</text>
</comment>
<keyword evidence="12" id="KW-0449">Lipoprotein</keyword>
<evidence type="ECO:0000256" key="8">
    <source>
        <dbReference type="ARBA" id="ARBA00023316"/>
    </source>
</evidence>
<feature type="active site" description="Proton donor/acceptor" evidence="9">
    <location>
        <position position="176"/>
    </location>
</feature>
<evidence type="ECO:0000259" key="11">
    <source>
        <dbReference type="PROSITE" id="PS52029"/>
    </source>
</evidence>
<dbReference type="UniPathway" id="UPA00219"/>
<reference evidence="13" key="1">
    <citation type="submission" date="2017-04" db="EMBL/GenBank/DDBJ databases">
        <authorList>
            <person name="Varghese N."/>
            <person name="Submissions S."/>
        </authorList>
    </citation>
    <scope>NUCLEOTIDE SEQUENCE [LARGE SCALE GENOMIC DNA]</scope>
    <source>
        <strain evidence="13">DSM 22618</strain>
    </source>
</reference>
<dbReference type="PROSITE" id="PS52029">
    <property type="entry name" value="LD_TPASE"/>
    <property type="match status" value="1"/>
</dbReference>
<evidence type="ECO:0000256" key="2">
    <source>
        <dbReference type="ARBA" id="ARBA00005992"/>
    </source>
</evidence>
<dbReference type="RefSeq" id="WP_085274976.1">
    <property type="nucleotide sequence ID" value="NZ_FXAG01000002.1"/>
</dbReference>
<protein>
    <submittedName>
        <fullName evidence="12">Lipoprotein-anchoring transpeptidase ErfK/SrfK</fullName>
    </submittedName>
</protein>
<evidence type="ECO:0000256" key="5">
    <source>
        <dbReference type="ARBA" id="ARBA00022801"/>
    </source>
</evidence>
<keyword evidence="5" id="KW-0378">Hydrolase</keyword>
<dbReference type="SUPFAM" id="SSF141523">
    <property type="entry name" value="L,D-transpeptidase catalytic domain-like"/>
    <property type="match status" value="1"/>
</dbReference>
<name>A0A1Y6B959_9NEIS</name>
<feature type="active site" description="Nucleophile" evidence="9">
    <location>
        <position position="192"/>
    </location>
</feature>
<feature type="chain" id="PRO_5012825458" evidence="10">
    <location>
        <begin position="22"/>
        <end position="219"/>
    </location>
</feature>
<keyword evidence="10" id="KW-0732">Signal</keyword>
<dbReference type="STRING" id="1123014.SAMN02745746_00623"/>
<feature type="signal peptide" evidence="10">
    <location>
        <begin position="1"/>
        <end position="21"/>
    </location>
</feature>
<keyword evidence="6 9" id="KW-0133">Cell shape</keyword>
<dbReference type="CDD" id="cd16913">
    <property type="entry name" value="YkuD_like"/>
    <property type="match status" value="1"/>
</dbReference>
<dbReference type="GO" id="GO:0008360">
    <property type="term" value="P:regulation of cell shape"/>
    <property type="evidence" value="ECO:0007669"/>
    <property type="project" value="UniProtKB-UniRule"/>
</dbReference>
<dbReference type="GO" id="GO:0005576">
    <property type="term" value="C:extracellular region"/>
    <property type="evidence" value="ECO:0007669"/>
    <property type="project" value="TreeGrafter"/>
</dbReference>
<evidence type="ECO:0000256" key="9">
    <source>
        <dbReference type="PROSITE-ProRule" id="PRU01373"/>
    </source>
</evidence>
<dbReference type="PANTHER" id="PTHR30582:SF24">
    <property type="entry name" value="L,D-TRANSPEPTIDASE ERFK_SRFK-RELATED"/>
    <property type="match status" value="1"/>
</dbReference>
<organism evidence="12 13">
    <name type="scientific">Pseudogulbenkiania subflava DSM 22618</name>
    <dbReference type="NCBI Taxonomy" id="1123014"/>
    <lineage>
        <taxon>Bacteria</taxon>
        <taxon>Pseudomonadati</taxon>
        <taxon>Pseudomonadota</taxon>
        <taxon>Betaproteobacteria</taxon>
        <taxon>Neisseriales</taxon>
        <taxon>Chromobacteriaceae</taxon>
        <taxon>Pseudogulbenkiania</taxon>
    </lineage>
</organism>
<dbReference type="Proteomes" id="UP000192920">
    <property type="component" value="Unassembled WGS sequence"/>
</dbReference>
<dbReference type="Gene3D" id="2.40.440.10">
    <property type="entry name" value="L,D-transpeptidase catalytic domain-like"/>
    <property type="match status" value="1"/>
</dbReference>
<gene>
    <name evidence="12" type="ORF">SAMN02745746_00623</name>
</gene>
<dbReference type="GO" id="GO:0071972">
    <property type="term" value="F:peptidoglycan L,D-transpeptidase activity"/>
    <property type="evidence" value="ECO:0007669"/>
    <property type="project" value="TreeGrafter"/>
</dbReference>
<evidence type="ECO:0000256" key="6">
    <source>
        <dbReference type="ARBA" id="ARBA00022960"/>
    </source>
</evidence>
<feature type="domain" description="L,D-TPase catalytic" evidence="11">
    <location>
        <begin position="59"/>
        <end position="216"/>
    </location>
</feature>
<dbReference type="GO" id="GO:0018104">
    <property type="term" value="P:peptidoglycan-protein cross-linking"/>
    <property type="evidence" value="ECO:0007669"/>
    <property type="project" value="TreeGrafter"/>
</dbReference>
<keyword evidence="13" id="KW-1185">Reference proteome</keyword>
<dbReference type="InterPro" id="IPR050979">
    <property type="entry name" value="LD-transpeptidase"/>
</dbReference>
<proteinExistence type="inferred from homology"/>
<keyword evidence="4" id="KW-0808">Transferase</keyword>
<keyword evidence="3" id="KW-0328">Glycosyltransferase</keyword>
<dbReference type="PANTHER" id="PTHR30582">
    <property type="entry name" value="L,D-TRANSPEPTIDASE"/>
    <property type="match status" value="1"/>
</dbReference>
<dbReference type="InterPro" id="IPR038063">
    <property type="entry name" value="Transpep_catalytic_dom"/>
</dbReference>
<dbReference type="AlphaFoldDB" id="A0A1Y6B959"/>
<dbReference type="Pfam" id="PF03734">
    <property type="entry name" value="YkuD"/>
    <property type="match status" value="1"/>
</dbReference>